<accession>A0A9P4X0Q5</accession>
<organism evidence="2 3">
    <name type="scientific">Didymella heteroderae</name>
    <dbReference type="NCBI Taxonomy" id="1769908"/>
    <lineage>
        <taxon>Eukaryota</taxon>
        <taxon>Fungi</taxon>
        <taxon>Dikarya</taxon>
        <taxon>Ascomycota</taxon>
        <taxon>Pezizomycotina</taxon>
        <taxon>Dothideomycetes</taxon>
        <taxon>Pleosporomycetidae</taxon>
        <taxon>Pleosporales</taxon>
        <taxon>Pleosporineae</taxon>
        <taxon>Didymellaceae</taxon>
        <taxon>Didymella</taxon>
    </lineage>
</organism>
<protein>
    <submittedName>
        <fullName evidence="2">Uncharacterized protein</fullName>
    </submittedName>
</protein>
<dbReference type="AlphaFoldDB" id="A0A9P4X0Q5"/>
<feature type="compositionally biased region" description="Basic and acidic residues" evidence="1">
    <location>
        <begin position="109"/>
        <end position="121"/>
    </location>
</feature>
<name>A0A9P4X0Q5_9PLEO</name>
<proteinExistence type="predicted"/>
<dbReference type="Proteomes" id="UP000758155">
    <property type="component" value="Unassembled WGS sequence"/>
</dbReference>
<evidence type="ECO:0000313" key="2">
    <source>
        <dbReference type="EMBL" id="KAF3047087.1"/>
    </source>
</evidence>
<sequence length="135" mass="15139">MFRQSAVRLKRATPTRQPSAYQGNIVFTKSANGVVGSSSRVFSTSPCKAINRGFWTAEGKRKNSTATLFKKAGEHRIQQEQRSQEEARKRELEAGTRRSDSLHQMFTKGENDNARARKEGANETTEFIAADMLVD</sequence>
<feature type="compositionally biased region" description="Basic and acidic residues" evidence="1">
    <location>
        <begin position="72"/>
        <end position="101"/>
    </location>
</feature>
<comment type="caution">
    <text evidence="2">The sequence shown here is derived from an EMBL/GenBank/DDBJ whole genome shotgun (WGS) entry which is preliminary data.</text>
</comment>
<reference evidence="2" key="1">
    <citation type="submission" date="2019-04" db="EMBL/GenBank/DDBJ databases">
        <title>Sequencing of skin fungus with MAO and IRED activity.</title>
        <authorList>
            <person name="Marsaioli A.J."/>
            <person name="Bonatto J.M.C."/>
            <person name="Reis Junior O."/>
        </authorList>
    </citation>
    <scope>NUCLEOTIDE SEQUENCE</scope>
    <source>
        <strain evidence="2">28M1</strain>
    </source>
</reference>
<evidence type="ECO:0000313" key="3">
    <source>
        <dbReference type="Proteomes" id="UP000758155"/>
    </source>
</evidence>
<keyword evidence="3" id="KW-1185">Reference proteome</keyword>
<feature type="region of interest" description="Disordered" evidence="1">
    <location>
        <begin position="72"/>
        <end position="123"/>
    </location>
</feature>
<dbReference type="EMBL" id="SWKV01000003">
    <property type="protein sequence ID" value="KAF3047087.1"/>
    <property type="molecule type" value="Genomic_DNA"/>
</dbReference>
<gene>
    <name evidence="2" type="ORF">E8E12_011120</name>
</gene>
<evidence type="ECO:0000256" key="1">
    <source>
        <dbReference type="SAM" id="MobiDB-lite"/>
    </source>
</evidence>